<proteinExistence type="predicted"/>
<feature type="compositionally biased region" description="Basic and acidic residues" evidence="1">
    <location>
        <begin position="1"/>
        <end position="10"/>
    </location>
</feature>
<dbReference type="PROSITE" id="PS50090">
    <property type="entry name" value="MYB_LIKE"/>
    <property type="match status" value="1"/>
</dbReference>
<feature type="compositionally biased region" description="Basic residues" evidence="1">
    <location>
        <begin position="246"/>
        <end position="259"/>
    </location>
</feature>
<dbReference type="InterPro" id="IPR009057">
    <property type="entry name" value="Homeodomain-like_sf"/>
</dbReference>
<dbReference type="HOGENOM" id="CLU_1074196_0_0_1"/>
<feature type="compositionally biased region" description="Low complexity" evidence="1">
    <location>
        <begin position="203"/>
        <end position="233"/>
    </location>
</feature>
<keyword evidence="4" id="KW-1185">Reference proteome</keyword>
<gene>
    <name evidence="3" type="ORF">RirG_156020</name>
</gene>
<name>A0A015KT41_RHIIW</name>
<dbReference type="EMBL" id="JEMT01024161">
    <property type="protein sequence ID" value="EXX63051.1"/>
    <property type="molecule type" value="Genomic_DNA"/>
</dbReference>
<organism evidence="3 4">
    <name type="scientific">Rhizophagus irregularis (strain DAOM 197198w)</name>
    <name type="common">Glomus intraradices</name>
    <dbReference type="NCBI Taxonomy" id="1432141"/>
    <lineage>
        <taxon>Eukaryota</taxon>
        <taxon>Fungi</taxon>
        <taxon>Fungi incertae sedis</taxon>
        <taxon>Mucoromycota</taxon>
        <taxon>Glomeromycotina</taxon>
        <taxon>Glomeromycetes</taxon>
        <taxon>Glomerales</taxon>
        <taxon>Glomeraceae</taxon>
        <taxon>Rhizophagus</taxon>
    </lineage>
</organism>
<dbReference type="Proteomes" id="UP000022910">
    <property type="component" value="Unassembled WGS sequence"/>
</dbReference>
<protein>
    <recommendedName>
        <fullName evidence="2">Myb-like domain-containing protein</fullName>
    </recommendedName>
</protein>
<dbReference type="AlphaFoldDB" id="A0A015KT41"/>
<evidence type="ECO:0000259" key="2">
    <source>
        <dbReference type="PROSITE" id="PS50090"/>
    </source>
</evidence>
<reference evidence="3 4" key="1">
    <citation type="submission" date="2014-02" db="EMBL/GenBank/DDBJ databases">
        <title>Single nucleus genome sequencing reveals high similarity among nuclei of an endomycorrhizal fungus.</title>
        <authorList>
            <person name="Lin K."/>
            <person name="Geurts R."/>
            <person name="Zhang Z."/>
            <person name="Limpens E."/>
            <person name="Saunders D.G."/>
            <person name="Mu D."/>
            <person name="Pang E."/>
            <person name="Cao H."/>
            <person name="Cha H."/>
            <person name="Lin T."/>
            <person name="Zhou Q."/>
            <person name="Shang Y."/>
            <person name="Li Y."/>
            <person name="Ivanov S."/>
            <person name="Sharma T."/>
            <person name="Velzen R.V."/>
            <person name="Ruijter N.D."/>
            <person name="Aanen D.K."/>
            <person name="Win J."/>
            <person name="Kamoun S."/>
            <person name="Bisseling T."/>
            <person name="Huang S."/>
        </authorList>
    </citation>
    <scope>NUCLEOTIDE SEQUENCE [LARGE SCALE GENOMIC DNA]</scope>
    <source>
        <strain evidence="4">DAOM197198w</strain>
    </source>
</reference>
<evidence type="ECO:0000256" key="1">
    <source>
        <dbReference type="SAM" id="MobiDB-lite"/>
    </source>
</evidence>
<feature type="domain" description="Myb-like" evidence="2">
    <location>
        <begin position="39"/>
        <end position="84"/>
    </location>
</feature>
<comment type="caution">
    <text evidence="3">The sequence shown here is derived from an EMBL/GenBank/DDBJ whole genome shotgun (WGS) entry which is preliminary data.</text>
</comment>
<dbReference type="OrthoDB" id="608866at2759"/>
<evidence type="ECO:0000313" key="3">
    <source>
        <dbReference type="EMBL" id="EXX63051.1"/>
    </source>
</evidence>
<dbReference type="InterPro" id="IPR001005">
    <property type="entry name" value="SANT/Myb"/>
</dbReference>
<dbReference type="SUPFAM" id="SSF46689">
    <property type="entry name" value="Homeodomain-like"/>
    <property type="match status" value="1"/>
</dbReference>
<sequence length="259" mass="29351">MTPIIEETKKPQSMPTGPRNVLRSNDSASLWNCTLSPGWSREECDILRKALMKYGIGNWAQIIASNCLPGKTNAQMNLQLQRMLGQQSTAEFAGLHVDPLVIGEKNSKIQGPNIKRKNNCIVNTGSRPSREEIKRRIQKNKELYEIPEEEWSNIVLPKPEDPQTALNAKYEELRRLQDELANVQAQITEIRNKKREKDQEITNESNESNGSNEPNKSNGSNEPNGSNESNEPSIAKEEINSDNTKQRRSTRKIKKTRSS</sequence>
<dbReference type="PANTHER" id="PTHR41733:SF1">
    <property type="entry name" value="CHROMOSOME UNDETERMINED SCAFFOLD_30, WHOLE GENOME SHOTGUN SEQUENCE"/>
    <property type="match status" value="1"/>
</dbReference>
<dbReference type="Pfam" id="PF00249">
    <property type="entry name" value="Myb_DNA-binding"/>
    <property type="match status" value="1"/>
</dbReference>
<dbReference type="CDD" id="cd00167">
    <property type="entry name" value="SANT"/>
    <property type="match status" value="1"/>
</dbReference>
<dbReference type="STRING" id="1432141.A0A015KT41"/>
<dbReference type="PANTHER" id="PTHR41733">
    <property type="entry name" value="UBIQUITIN-ASSOCIATED/TRANSLATION ELONGATION FACTOR EF1B, N-TERMINAL, EUKARYOTE"/>
    <property type="match status" value="1"/>
</dbReference>
<dbReference type="Gene3D" id="1.10.10.60">
    <property type="entry name" value="Homeodomain-like"/>
    <property type="match status" value="1"/>
</dbReference>
<dbReference type="OMA" id="IQGPHIK"/>
<feature type="region of interest" description="Disordered" evidence="1">
    <location>
        <begin position="191"/>
        <end position="259"/>
    </location>
</feature>
<accession>A0A015KT41</accession>
<feature type="region of interest" description="Disordered" evidence="1">
    <location>
        <begin position="1"/>
        <end position="21"/>
    </location>
</feature>
<evidence type="ECO:0000313" key="4">
    <source>
        <dbReference type="Proteomes" id="UP000022910"/>
    </source>
</evidence>